<sequence>MDADQLKLYEEPLSKLIKTLFSSETEAYRNIEPVYLNMLLEKLCVMFEDGVLLQLKSDLLKAALCHLLQYFLKCVPAGYESALQVRKVYVRNICKALVDVLGVQADVEYLLGPLYAALKMESMEIIDEVQCQIQQENLSSNSNGLSPKRRRLSSSLNSSKRAPKQTEDYNFKDCQQKCKKKPSVRITWMSVDFYTKVLRSCRTLLESVQKPDLETIIDKVVKIYDALMYIQVNTSFEDHILEDLCGVLSLPWICFHSDDDSLKLTTFATSLLTLSQRISDSY</sequence>
<comment type="caution">
    <text evidence="3">The sequence shown here is derived from an EMBL/GenBank/DDBJ whole genome shotgun (WGS) entry which is preliminary data.</text>
</comment>
<evidence type="ECO:0000313" key="3">
    <source>
        <dbReference type="EMBL" id="OWK05984.1"/>
    </source>
</evidence>
<keyword evidence="4" id="KW-1185">Reference proteome</keyword>
<dbReference type="InterPro" id="IPR056803">
    <property type="entry name" value="ATR-like_N-HEAT"/>
</dbReference>
<dbReference type="Proteomes" id="UP000242450">
    <property type="component" value="Chromosome 19"/>
</dbReference>
<dbReference type="EMBL" id="MKHE01000019">
    <property type="protein sequence ID" value="OWK05984.1"/>
    <property type="molecule type" value="Genomic_DNA"/>
</dbReference>
<evidence type="ECO:0000256" key="1">
    <source>
        <dbReference type="SAM" id="MobiDB-lite"/>
    </source>
</evidence>
<protein>
    <recommendedName>
        <fullName evidence="2">Serine/threonine-protein kinase ATR-like N-HEAT region domain-containing protein</fullName>
    </recommendedName>
</protein>
<name>A0A212CJG7_CEREH</name>
<proteinExistence type="predicted"/>
<feature type="non-terminal residue" evidence="3">
    <location>
        <position position="282"/>
    </location>
</feature>
<evidence type="ECO:0000259" key="2">
    <source>
        <dbReference type="Pfam" id="PF25032"/>
    </source>
</evidence>
<dbReference type="OrthoDB" id="381190at2759"/>
<feature type="region of interest" description="Disordered" evidence="1">
    <location>
        <begin position="139"/>
        <end position="166"/>
    </location>
</feature>
<reference evidence="3 4" key="1">
    <citation type="journal article" date="2018" name="Mol. Genet. Genomics">
        <title>The red deer Cervus elaphus genome CerEla1.0: sequencing, annotating, genes, and chromosomes.</title>
        <authorList>
            <person name="Bana N.A."/>
            <person name="Nyiri A."/>
            <person name="Nagy J."/>
            <person name="Frank K."/>
            <person name="Nagy T."/>
            <person name="Steger V."/>
            <person name="Schiller M."/>
            <person name="Lakatos P."/>
            <person name="Sugar L."/>
            <person name="Horn P."/>
            <person name="Barta E."/>
            <person name="Orosz L."/>
        </authorList>
    </citation>
    <scope>NUCLEOTIDE SEQUENCE [LARGE SCALE GENOMIC DNA]</scope>
    <source>
        <strain evidence="3">Hungarian</strain>
    </source>
</reference>
<feature type="domain" description="Serine/threonine-protein kinase ATR-like N-HEAT region" evidence="2">
    <location>
        <begin position="1"/>
        <end position="168"/>
    </location>
</feature>
<evidence type="ECO:0000313" key="4">
    <source>
        <dbReference type="Proteomes" id="UP000242450"/>
    </source>
</evidence>
<dbReference type="AlphaFoldDB" id="A0A212CJG7"/>
<organism evidence="3 4">
    <name type="scientific">Cervus elaphus hippelaphus</name>
    <name type="common">European red deer</name>
    <dbReference type="NCBI Taxonomy" id="46360"/>
    <lineage>
        <taxon>Eukaryota</taxon>
        <taxon>Metazoa</taxon>
        <taxon>Chordata</taxon>
        <taxon>Craniata</taxon>
        <taxon>Vertebrata</taxon>
        <taxon>Euteleostomi</taxon>
        <taxon>Mammalia</taxon>
        <taxon>Eutheria</taxon>
        <taxon>Laurasiatheria</taxon>
        <taxon>Artiodactyla</taxon>
        <taxon>Ruminantia</taxon>
        <taxon>Pecora</taxon>
        <taxon>Cervidae</taxon>
        <taxon>Cervinae</taxon>
        <taxon>Cervus</taxon>
    </lineage>
</organism>
<accession>A0A212CJG7</accession>
<dbReference type="Pfam" id="PF25032">
    <property type="entry name" value="N-HEAT_ATR"/>
    <property type="match status" value="1"/>
</dbReference>
<gene>
    <name evidence="3" type="ORF">Celaphus_00013004</name>
</gene>